<evidence type="ECO:0000313" key="3">
    <source>
        <dbReference type="Proteomes" id="UP000826656"/>
    </source>
</evidence>
<evidence type="ECO:0000313" key="2">
    <source>
        <dbReference type="EMBL" id="KAH0776073.1"/>
    </source>
</evidence>
<protein>
    <recommendedName>
        <fullName evidence="1">F-box domain-containing protein</fullName>
    </recommendedName>
</protein>
<evidence type="ECO:0000259" key="1">
    <source>
        <dbReference type="PROSITE" id="PS50181"/>
    </source>
</evidence>
<reference evidence="2 3" key="1">
    <citation type="journal article" date="2021" name="bioRxiv">
        <title>Chromosome-scale and haplotype-resolved genome assembly of a tetraploid potato cultivar.</title>
        <authorList>
            <person name="Sun H."/>
            <person name="Jiao W.-B."/>
            <person name="Krause K."/>
            <person name="Campoy J.A."/>
            <person name="Goel M."/>
            <person name="Folz-Donahue K."/>
            <person name="Kukat C."/>
            <person name="Huettel B."/>
            <person name="Schneeberger K."/>
        </authorList>
    </citation>
    <scope>NUCLEOTIDE SEQUENCE [LARGE SCALE GENOMIC DNA]</scope>
    <source>
        <strain evidence="2">SolTubOtavaFocal</strain>
        <tissue evidence="2">Leaves</tissue>
    </source>
</reference>
<gene>
    <name evidence="2" type="ORF">KY290_007484</name>
</gene>
<accession>A0ABQ7W5T8</accession>
<name>A0ABQ7W5T8_SOLTU</name>
<dbReference type="NCBIfam" id="TIGR01640">
    <property type="entry name" value="F_box_assoc_1"/>
    <property type="match status" value="1"/>
</dbReference>
<dbReference type="InterPro" id="IPR017451">
    <property type="entry name" value="F-box-assoc_interact_dom"/>
</dbReference>
<dbReference type="PANTHER" id="PTHR31672">
    <property type="entry name" value="BNACNNG10540D PROTEIN"/>
    <property type="match status" value="1"/>
</dbReference>
<dbReference type="Pfam" id="PF08268">
    <property type="entry name" value="FBA_3"/>
    <property type="match status" value="1"/>
</dbReference>
<organism evidence="2 3">
    <name type="scientific">Solanum tuberosum</name>
    <name type="common">Potato</name>
    <dbReference type="NCBI Taxonomy" id="4113"/>
    <lineage>
        <taxon>Eukaryota</taxon>
        <taxon>Viridiplantae</taxon>
        <taxon>Streptophyta</taxon>
        <taxon>Embryophyta</taxon>
        <taxon>Tracheophyta</taxon>
        <taxon>Spermatophyta</taxon>
        <taxon>Magnoliopsida</taxon>
        <taxon>eudicotyledons</taxon>
        <taxon>Gunneridae</taxon>
        <taxon>Pentapetalae</taxon>
        <taxon>asterids</taxon>
        <taxon>lamiids</taxon>
        <taxon>Solanales</taxon>
        <taxon>Solanaceae</taxon>
        <taxon>Solanoideae</taxon>
        <taxon>Solaneae</taxon>
        <taxon>Solanum</taxon>
    </lineage>
</organism>
<dbReference type="InterPro" id="IPR013187">
    <property type="entry name" value="F-box-assoc_dom_typ3"/>
</dbReference>
<keyword evidence="3" id="KW-1185">Reference proteome</keyword>
<proteinExistence type="predicted"/>
<dbReference type="EMBL" id="JAIVGD010000003">
    <property type="protein sequence ID" value="KAH0776073.1"/>
    <property type="molecule type" value="Genomic_DNA"/>
</dbReference>
<dbReference type="InterPro" id="IPR050796">
    <property type="entry name" value="SCF_F-box_component"/>
</dbReference>
<comment type="caution">
    <text evidence="2">The sequence shown here is derived from an EMBL/GenBank/DDBJ whole genome shotgun (WGS) entry which is preliminary data.</text>
</comment>
<dbReference type="Proteomes" id="UP000826656">
    <property type="component" value="Unassembled WGS sequence"/>
</dbReference>
<dbReference type="PROSITE" id="PS50181">
    <property type="entry name" value="FBOX"/>
    <property type="match status" value="1"/>
</dbReference>
<dbReference type="InterPro" id="IPR036047">
    <property type="entry name" value="F-box-like_dom_sf"/>
</dbReference>
<dbReference type="PANTHER" id="PTHR31672:SF13">
    <property type="entry name" value="F-BOX PROTEIN CPR30-LIKE"/>
    <property type="match status" value="1"/>
</dbReference>
<dbReference type="SMART" id="SM00256">
    <property type="entry name" value="FBOX"/>
    <property type="match status" value="1"/>
</dbReference>
<dbReference type="Pfam" id="PF00646">
    <property type="entry name" value="F-box"/>
    <property type="match status" value="1"/>
</dbReference>
<sequence length="382" mass="44479">MSIDEATSLMDLPSPILFEILSRLPPTTLLYVKSVSKSFLNLTLDSEFLKLSRSRSPAGIIINQYSLDDTSITDTLKFLKFEDQDTDHSYCHDPKLDLDLQHYFPIDPFWMVGSVHGFVCFNYFPDYVETIYILNPRTREYIILPEAGGIREWPNDVMYSFGFDPVRFEYKVVRIYQEEIYDDNTSYYKSKCQVYTIGKGSWRNAGHAMFSFMPYGVNLCAKIHWLVYDAKGNESICSFDLENELFESFPTAPKYNKKRYWYSRSLGVFGRCLCVCDNYADTHFEVWVMKDYRVTSSWVKEIVINISPECNGWLGNEIIYMLKVLEDGEVLFLWRDDFLFLHHPVKKTLKKLDVCAGNILASSHVSSSFFLKSFEGEVVNVF</sequence>
<feature type="domain" description="F-box" evidence="1">
    <location>
        <begin position="6"/>
        <end position="51"/>
    </location>
</feature>
<dbReference type="InterPro" id="IPR001810">
    <property type="entry name" value="F-box_dom"/>
</dbReference>
<dbReference type="SUPFAM" id="SSF81383">
    <property type="entry name" value="F-box domain"/>
    <property type="match status" value="1"/>
</dbReference>